<dbReference type="EMBL" id="UYRT01084270">
    <property type="protein sequence ID" value="VDN28599.1"/>
    <property type="molecule type" value="Genomic_DNA"/>
</dbReference>
<keyword evidence="3" id="KW-1185">Reference proteome</keyword>
<name>A0A183E773_9BILA</name>
<evidence type="ECO:0000313" key="3">
    <source>
        <dbReference type="Proteomes" id="UP000271098"/>
    </source>
</evidence>
<proteinExistence type="predicted"/>
<dbReference type="Proteomes" id="UP000271098">
    <property type="component" value="Unassembled WGS sequence"/>
</dbReference>
<evidence type="ECO:0000313" key="4">
    <source>
        <dbReference type="WBParaSite" id="GPUH_0001683601-mRNA-1"/>
    </source>
</evidence>
<evidence type="ECO:0000313" key="2">
    <source>
        <dbReference type="EMBL" id="VDN28599.1"/>
    </source>
</evidence>
<gene>
    <name evidence="2" type="ORF">GPUH_LOCUS16814</name>
</gene>
<reference evidence="2 3" key="2">
    <citation type="submission" date="2018-11" db="EMBL/GenBank/DDBJ databases">
        <authorList>
            <consortium name="Pathogen Informatics"/>
        </authorList>
    </citation>
    <scope>NUCLEOTIDE SEQUENCE [LARGE SCALE GENOMIC DNA]</scope>
</reference>
<sequence length="74" mass="8171">MCRWPVFLLVDPCVQLEAENRYHVALNKRTCFVDGVEEGEAVVGELARDSPNKNVSSGQPLLDVTNDSVPDLVD</sequence>
<dbReference type="AlphaFoldDB" id="A0A183E773"/>
<evidence type="ECO:0000256" key="1">
    <source>
        <dbReference type="SAM" id="MobiDB-lite"/>
    </source>
</evidence>
<accession>A0A183E773</accession>
<dbReference type="WBParaSite" id="GPUH_0001683601-mRNA-1">
    <property type="protein sequence ID" value="GPUH_0001683601-mRNA-1"/>
    <property type="gene ID" value="GPUH_0001683601"/>
</dbReference>
<feature type="region of interest" description="Disordered" evidence="1">
    <location>
        <begin position="47"/>
        <end position="74"/>
    </location>
</feature>
<protein>
    <submittedName>
        <fullName evidence="2 4">Uncharacterized protein</fullName>
    </submittedName>
</protein>
<organism evidence="4">
    <name type="scientific">Gongylonema pulchrum</name>
    <dbReference type="NCBI Taxonomy" id="637853"/>
    <lineage>
        <taxon>Eukaryota</taxon>
        <taxon>Metazoa</taxon>
        <taxon>Ecdysozoa</taxon>
        <taxon>Nematoda</taxon>
        <taxon>Chromadorea</taxon>
        <taxon>Rhabditida</taxon>
        <taxon>Spirurina</taxon>
        <taxon>Spiruromorpha</taxon>
        <taxon>Spiruroidea</taxon>
        <taxon>Gongylonematidae</taxon>
        <taxon>Gongylonema</taxon>
    </lineage>
</organism>
<reference evidence="4" key="1">
    <citation type="submission" date="2016-06" db="UniProtKB">
        <authorList>
            <consortium name="WormBaseParasite"/>
        </authorList>
    </citation>
    <scope>IDENTIFICATION</scope>
</reference>